<dbReference type="Gene3D" id="1.10.260.40">
    <property type="entry name" value="lambda repressor-like DNA-binding domains"/>
    <property type="match status" value="1"/>
</dbReference>
<dbReference type="InterPro" id="IPR010982">
    <property type="entry name" value="Lambda_DNA-bd_dom_sf"/>
</dbReference>
<feature type="domain" description="HTH cro/C1-type" evidence="1">
    <location>
        <begin position="36"/>
        <end position="92"/>
    </location>
</feature>
<gene>
    <name evidence="2" type="ORF">DWW32_05270</name>
</gene>
<dbReference type="Pfam" id="PF01381">
    <property type="entry name" value="HTH_3"/>
    <property type="match status" value="1"/>
</dbReference>
<dbReference type="GO" id="GO:0003677">
    <property type="term" value="F:DNA binding"/>
    <property type="evidence" value="ECO:0007669"/>
    <property type="project" value="InterPro"/>
</dbReference>
<evidence type="ECO:0000313" key="3">
    <source>
        <dbReference type="Proteomes" id="UP000265489"/>
    </source>
</evidence>
<dbReference type="SMART" id="SM00530">
    <property type="entry name" value="HTH_XRE"/>
    <property type="match status" value="1"/>
</dbReference>
<evidence type="ECO:0000259" key="1">
    <source>
        <dbReference type="PROSITE" id="PS50943"/>
    </source>
</evidence>
<protein>
    <submittedName>
        <fullName evidence="2">XRE family transcriptional regulator</fullName>
    </submittedName>
</protein>
<name>A0A395W8C1_9FIRM</name>
<dbReference type="CDD" id="cd00093">
    <property type="entry name" value="HTH_XRE"/>
    <property type="match status" value="1"/>
</dbReference>
<dbReference type="EMBL" id="QRYQ01000007">
    <property type="protein sequence ID" value="RGU92210.1"/>
    <property type="molecule type" value="Genomic_DNA"/>
</dbReference>
<dbReference type="PROSITE" id="PS50943">
    <property type="entry name" value="HTH_CROC1"/>
    <property type="match status" value="1"/>
</dbReference>
<evidence type="ECO:0000313" key="2">
    <source>
        <dbReference type="EMBL" id="RGU92210.1"/>
    </source>
</evidence>
<comment type="caution">
    <text evidence="2">The sequence shown here is derived from an EMBL/GenBank/DDBJ whole genome shotgun (WGS) entry which is preliminary data.</text>
</comment>
<dbReference type="InterPro" id="IPR001387">
    <property type="entry name" value="Cro/C1-type_HTH"/>
</dbReference>
<reference evidence="2 3" key="1">
    <citation type="submission" date="2018-08" db="EMBL/GenBank/DDBJ databases">
        <title>A genome reference for cultivated species of the human gut microbiota.</title>
        <authorList>
            <person name="Zou Y."/>
            <person name="Xue W."/>
            <person name="Luo G."/>
        </authorList>
    </citation>
    <scope>NUCLEOTIDE SEQUENCE [LARGE SCALE GENOMIC DNA]</scope>
    <source>
        <strain evidence="2 3">AF15-20</strain>
    </source>
</reference>
<sequence length="100" mass="11333">MAMSSYKDYKKRALQNPEVKAEYDALQPEYDIIQAMIDARVQQNMTQKDLSAKTGITQADISRIENGTRNPSLSMVKKLAHGLGMQLKLEFVPMPTKNKM</sequence>
<dbReference type="SUPFAM" id="SSF47413">
    <property type="entry name" value="lambda repressor-like DNA-binding domains"/>
    <property type="match status" value="1"/>
</dbReference>
<dbReference type="AlphaFoldDB" id="A0A395W8C1"/>
<proteinExistence type="predicted"/>
<organism evidence="2 3">
    <name type="scientific">Holdemanella biformis</name>
    <dbReference type="NCBI Taxonomy" id="1735"/>
    <lineage>
        <taxon>Bacteria</taxon>
        <taxon>Bacillati</taxon>
        <taxon>Bacillota</taxon>
        <taxon>Erysipelotrichia</taxon>
        <taxon>Erysipelotrichales</taxon>
        <taxon>Erysipelotrichaceae</taxon>
        <taxon>Holdemanella</taxon>
    </lineage>
</organism>
<dbReference type="Proteomes" id="UP000265489">
    <property type="component" value="Unassembled WGS sequence"/>
</dbReference>
<accession>A0A395W8C1</accession>